<reference evidence="2" key="2">
    <citation type="submission" date="2023-06" db="EMBL/GenBank/DDBJ databases">
        <authorList>
            <person name="Ma L."/>
            <person name="Liu K.-W."/>
            <person name="Li Z."/>
            <person name="Hsiao Y.-Y."/>
            <person name="Qi Y."/>
            <person name="Fu T."/>
            <person name="Tang G."/>
            <person name="Zhang D."/>
            <person name="Sun W.-H."/>
            <person name="Liu D.-K."/>
            <person name="Li Y."/>
            <person name="Chen G.-Z."/>
            <person name="Liu X.-D."/>
            <person name="Liao X.-Y."/>
            <person name="Jiang Y.-T."/>
            <person name="Yu X."/>
            <person name="Hao Y."/>
            <person name="Huang J."/>
            <person name="Zhao X.-W."/>
            <person name="Ke S."/>
            <person name="Chen Y.-Y."/>
            <person name="Wu W.-L."/>
            <person name="Hsu J.-L."/>
            <person name="Lin Y.-F."/>
            <person name="Huang M.-D."/>
            <person name="Li C.-Y."/>
            <person name="Huang L."/>
            <person name="Wang Z.-W."/>
            <person name="Zhao X."/>
            <person name="Zhong W.-Y."/>
            <person name="Peng D.-H."/>
            <person name="Ahmad S."/>
            <person name="Lan S."/>
            <person name="Zhang J.-S."/>
            <person name="Tsai W.-C."/>
            <person name="Van De Peer Y."/>
            <person name="Liu Z.-J."/>
        </authorList>
    </citation>
    <scope>NUCLEOTIDE SEQUENCE</scope>
    <source>
        <strain evidence="2">CP</strain>
        <tissue evidence="2">Leaves</tissue>
    </source>
</reference>
<feature type="compositionally biased region" description="Polar residues" evidence="1">
    <location>
        <begin position="55"/>
        <end position="72"/>
    </location>
</feature>
<feature type="region of interest" description="Disordered" evidence="1">
    <location>
        <begin position="1"/>
        <end position="72"/>
    </location>
</feature>
<comment type="caution">
    <text evidence="2">The sequence shown here is derived from an EMBL/GenBank/DDBJ whole genome shotgun (WGS) entry which is preliminary data.</text>
</comment>
<protein>
    <submittedName>
        <fullName evidence="2">Uncharacterized protein</fullName>
    </submittedName>
</protein>
<evidence type="ECO:0000313" key="3">
    <source>
        <dbReference type="Proteomes" id="UP001180020"/>
    </source>
</evidence>
<dbReference type="AlphaFoldDB" id="A0AAV9FEY6"/>
<name>A0AAV9FEY6_ACOCL</name>
<gene>
    <name evidence="2" type="ORF">QJS10_CPA02g01555</name>
</gene>
<keyword evidence="3" id="KW-1185">Reference proteome</keyword>
<evidence type="ECO:0000313" key="2">
    <source>
        <dbReference type="EMBL" id="KAK1322988.1"/>
    </source>
</evidence>
<sequence length="97" mass="10331">MDANGSTRRHSRSRSKTPPVAEQPEPEPPTKGARKNRTSSAGSGRTGAITRRGSAATSSVSRFGGRSTCSSPSLLRRMHWYKGHFASSEAIEEAAST</sequence>
<evidence type="ECO:0000256" key="1">
    <source>
        <dbReference type="SAM" id="MobiDB-lite"/>
    </source>
</evidence>
<dbReference type="EMBL" id="JAUJYO010000002">
    <property type="protein sequence ID" value="KAK1322988.1"/>
    <property type="molecule type" value="Genomic_DNA"/>
</dbReference>
<organism evidence="2 3">
    <name type="scientific">Acorus calamus</name>
    <name type="common">Sweet flag</name>
    <dbReference type="NCBI Taxonomy" id="4465"/>
    <lineage>
        <taxon>Eukaryota</taxon>
        <taxon>Viridiplantae</taxon>
        <taxon>Streptophyta</taxon>
        <taxon>Embryophyta</taxon>
        <taxon>Tracheophyta</taxon>
        <taxon>Spermatophyta</taxon>
        <taxon>Magnoliopsida</taxon>
        <taxon>Liliopsida</taxon>
        <taxon>Acoraceae</taxon>
        <taxon>Acorus</taxon>
    </lineage>
</organism>
<accession>A0AAV9FEY6</accession>
<dbReference type="Proteomes" id="UP001180020">
    <property type="component" value="Unassembled WGS sequence"/>
</dbReference>
<reference evidence="2" key="1">
    <citation type="journal article" date="2023" name="Nat. Commun.">
        <title>Diploid and tetraploid genomes of Acorus and the evolution of monocots.</title>
        <authorList>
            <person name="Ma L."/>
            <person name="Liu K.W."/>
            <person name="Li Z."/>
            <person name="Hsiao Y.Y."/>
            <person name="Qi Y."/>
            <person name="Fu T."/>
            <person name="Tang G.D."/>
            <person name="Zhang D."/>
            <person name="Sun W.H."/>
            <person name="Liu D.K."/>
            <person name="Li Y."/>
            <person name="Chen G.Z."/>
            <person name="Liu X.D."/>
            <person name="Liao X.Y."/>
            <person name="Jiang Y.T."/>
            <person name="Yu X."/>
            <person name="Hao Y."/>
            <person name="Huang J."/>
            <person name="Zhao X.W."/>
            <person name="Ke S."/>
            <person name="Chen Y.Y."/>
            <person name="Wu W.L."/>
            <person name="Hsu J.L."/>
            <person name="Lin Y.F."/>
            <person name="Huang M.D."/>
            <person name="Li C.Y."/>
            <person name="Huang L."/>
            <person name="Wang Z.W."/>
            <person name="Zhao X."/>
            <person name="Zhong W.Y."/>
            <person name="Peng D.H."/>
            <person name="Ahmad S."/>
            <person name="Lan S."/>
            <person name="Zhang J.S."/>
            <person name="Tsai W.C."/>
            <person name="Van de Peer Y."/>
            <person name="Liu Z.J."/>
        </authorList>
    </citation>
    <scope>NUCLEOTIDE SEQUENCE</scope>
    <source>
        <strain evidence="2">CP</strain>
    </source>
</reference>
<proteinExistence type="predicted"/>